<protein>
    <submittedName>
        <fullName evidence="4">PQQ-like domain-containing protein</fullName>
    </submittedName>
</protein>
<organism evidence="4 5">
    <name type="scientific">Streptomyces qinglanensis</name>
    <dbReference type="NCBI Taxonomy" id="943816"/>
    <lineage>
        <taxon>Bacteria</taxon>
        <taxon>Bacillati</taxon>
        <taxon>Actinomycetota</taxon>
        <taxon>Actinomycetes</taxon>
        <taxon>Kitasatosporales</taxon>
        <taxon>Streptomycetaceae</taxon>
        <taxon>Streptomyces</taxon>
    </lineage>
</organism>
<accession>A0A1H9VL69</accession>
<dbReference type="InterPro" id="IPR011047">
    <property type="entry name" value="Quinoprotein_ADH-like_sf"/>
</dbReference>
<proteinExistence type="predicted"/>
<dbReference type="InterPro" id="IPR002372">
    <property type="entry name" value="PQQ_rpt_dom"/>
</dbReference>
<dbReference type="Pfam" id="PF13360">
    <property type="entry name" value="PQQ_2"/>
    <property type="match status" value="1"/>
</dbReference>
<evidence type="ECO:0000256" key="2">
    <source>
        <dbReference type="SAM" id="Phobius"/>
    </source>
</evidence>
<feature type="compositionally biased region" description="Pro residues" evidence="1">
    <location>
        <begin position="20"/>
        <end position="49"/>
    </location>
</feature>
<feature type="region of interest" description="Disordered" evidence="1">
    <location>
        <begin position="1"/>
        <end position="81"/>
    </location>
</feature>
<keyword evidence="2" id="KW-0472">Membrane</keyword>
<reference evidence="5" key="1">
    <citation type="submission" date="2016-10" db="EMBL/GenBank/DDBJ databases">
        <authorList>
            <person name="Varghese N."/>
            <person name="Submissions S."/>
        </authorList>
    </citation>
    <scope>NUCLEOTIDE SEQUENCE [LARGE SCALE GENOMIC DNA]</scope>
    <source>
        <strain evidence="5">CGMCC 4.6825</strain>
    </source>
</reference>
<feature type="compositionally biased region" description="Low complexity" evidence="1">
    <location>
        <begin position="53"/>
        <end position="63"/>
    </location>
</feature>
<dbReference type="AlphaFoldDB" id="A0A1H9VL69"/>
<dbReference type="STRING" id="943816.AN217_05300"/>
<dbReference type="Gene3D" id="2.130.10.10">
    <property type="entry name" value="YVTN repeat-like/Quinoprotein amine dehydrogenase"/>
    <property type="match status" value="1"/>
</dbReference>
<evidence type="ECO:0000259" key="3">
    <source>
        <dbReference type="Pfam" id="PF13360"/>
    </source>
</evidence>
<evidence type="ECO:0000313" key="5">
    <source>
        <dbReference type="Proteomes" id="UP000182841"/>
    </source>
</evidence>
<evidence type="ECO:0000256" key="1">
    <source>
        <dbReference type="SAM" id="MobiDB-lite"/>
    </source>
</evidence>
<keyword evidence="5" id="KW-1185">Reference proteome</keyword>
<dbReference type="SUPFAM" id="SSF50998">
    <property type="entry name" value="Quinoprotein alcohol dehydrogenase-like"/>
    <property type="match status" value="1"/>
</dbReference>
<keyword evidence="2" id="KW-1133">Transmembrane helix</keyword>
<evidence type="ECO:0000313" key="4">
    <source>
        <dbReference type="EMBL" id="SES22476.1"/>
    </source>
</evidence>
<gene>
    <name evidence="4" type="ORF">SAMN05421870_112143</name>
</gene>
<dbReference type="EMBL" id="FOGO01000012">
    <property type="protein sequence ID" value="SES22476.1"/>
    <property type="molecule type" value="Genomic_DNA"/>
</dbReference>
<dbReference type="SUPFAM" id="SSF81995">
    <property type="entry name" value="beta-sandwich domain of Sec23/24"/>
    <property type="match status" value="1"/>
</dbReference>
<dbReference type="Proteomes" id="UP000182841">
    <property type="component" value="Unassembled WGS sequence"/>
</dbReference>
<sequence>MTQPPPPPPGQPPQGGWNPPVQPPPQQQAPAPQQPPAPPAAPPSAPPSGPGFGQAPYGGYPSAPQLPPPPSGAGGSFAPRGRSPKAVRILAAVVAVVLVAGGIWLFSVGGEDGDGPRGSEAGVPGGSHAKQLFSLEQPDTHVKDAQGADGSWATEKIYAKSSINAIEGYRMNGKRAWRIPLGGPVCAASPHMTDDHRTAVAFEKGSGGCNSVAVFDVDTGKKLWDQPIPIGRTIFGGGDVNLTVAQDTVALSWIGGFAAFPIEGGDPLWKSKETGETCEHSRYGGGARLLVVLECDESLTLNQLDPKTGHSTWDMRLPHNLKDGRAVRIVDTDPIVLVLGIGDASESEVMTIDDDGSIAATFSLGDRYEPGCGIGNLGSEACFNVVATEDMVYIATKEHSGKSDDSLSRTNEVMGFGFHSGEPKWKSSAGEGRTVFPIGTQGDKAIAYVTPAYDKGGQVVSVSPGDGEQRGLLRLPDKTAEQQSRFRVPTMSGSAPALYVGGRLFLQRSLLYGKNDTDAKEKAPLAMGFGTGR</sequence>
<feature type="compositionally biased region" description="Pro residues" evidence="1">
    <location>
        <begin position="1"/>
        <end position="12"/>
    </location>
</feature>
<name>A0A1H9VL69_9ACTN</name>
<dbReference type="InterPro" id="IPR015943">
    <property type="entry name" value="WD40/YVTN_repeat-like_dom_sf"/>
</dbReference>
<feature type="transmembrane region" description="Helical" evidence="2">
    <location>
        <begin position="86"/>
        <end position="106"/>
    </location>
</feature>
<keyword evidence="2" id="KW-0812">Transmembrane</keyword>
<feature type="domain" description="Pyrrolo-quinoline quinone repeat" evidence="3">
    <location>
        <begin position="172"/>
        <end position="271"/>
    </location>
</feature>
<dbReference type="OrthoDB" id="3679173at2"/>